<dbReference type="AlphaFoldDB" id="F4Q8H4"/>
<keyword evidence="1" id="KW-1133">Transmembrane helix</keyword>
<dbReference type="GeneID" id="14868091"/>
<dbReference type="EMBL" id="GL883025">
    <property type="protein sequence ID" value="EGG16074.1"/>
    <property type="molecule type" value="Genomic_DNA"/>
</dbReference>
<feature type="transmembrane region" description="Helical" evidence="1">
    <location>
        <begin position="12"/>
        <end position="33"/>
    </location>
</feature>
<evidence type="ECO:0000313" key="2">
    <source>
        <dbReference type="EMBL" id="EGG16074.1"/>
    </source>
</evidence>
<keyword evidence="1" id="KW-0812">Transmembrane</keyword>
<sequence length="67" mass="7820">MNMNLRGVYIYAEFLVESVLCYTIPTLLCIGYLQRADKSVPSLVSFIVDKRAQHFRNIRRTSFSCDR</sequence>
<dbReference type="Proteomes" id="UP000007797">
    <property type="component" value="Unassembled WGS sequence"/>
</dbReference>
<name>F4Q8H4_CACFS</name>
<keyword evidence="3" id="KW-1185">Reference proteome</keyword>
<evidence type="ECO:0000313" key="3">
    <source>
        <dbReference type="Proteomes" id="UP000007797"/>
    </source>
</evidence>
<accession>F4Q8H4</accession>
<organism evidence="2 3">
    <name type="scientific">Cavenderia fasciculata</name>
    <name type="common">Slime mold</name>
    <name type="synonym">Dictyostelium fasciculatum</name>
    <dbReference type="NCBI Taxonomy" id="261658"/>
    <lineage>
        <taxon>Eukaryota</taxon>
        <taxon>Amoebozoa</taxon>
        <taxon>Evosea</taxon>
        <taxon>Eumycetozoa</taxon>
        <taxon>Dictyostelia</taxon>
        <taxon>Acytosteliales</taxon>
        <taxon>Cavenderiaceae</taxon>
        <taxon>Cavenderia</taxon>
    </lineage>
</organism>
<reference evidence="3" key="1">
    <citation type="journal article" date="2011" name="Genome Res.">
        <title>Phylogeny-wide analysis of social amoeba genomes highlights ancient origins for complex intercellular communication.</title>
        <authorList>
            <person name="Heidel A.J."/>
            <person name="Lawal H.M."/>
            <person name="Felder M."/>
            <person name="Schilde C."/>
            <person name="Helps N.R."/>
            <person name="Tunggal B."/>
            <person name="Rivero F."/>
            <person name="John U."/>
            <person name="Schleicher M."/>
            <person name="Eichinger L."/>
            <person name="Platzer M."/>
            <person name="Noegel A.A."/>
            <person name="Schaap P."/>
            <person name="Gloeckner G."/>
        </authorList>
    </citation>
    <scope>NUCLEOTIDE SEQUENCE [LARGE SCALE GENOMIC DNA]</scope>
    <source>
        <strain evidence="3">SH3</strain>
    </source>
</reference>
<dbReference type="RefSeq" id="XP_004352399.1">
    <property type="nucleotide sequence ID" value="XM_004352347.1"/>
</dbReference>
<keyword evidence="1" id="KW-0472">Membrane</keyword>
<proteinExistence type="predicted"/>
<protein>
    <recommendedName>
        <fullName evidence="4">Transmembrane protein</fullName>
    </recommendedName>
</protein>
<gene>
    <name evidence="2" type="ORF">DFA_09746</name>
</gene>
<evidence type="ECO:0008006" key="4">
    <source>
        <dbReference type="Google" id="ProtNLM"/>
    </source>
</evidence>
<dbReference type="KEGG" id="dfa:DFA_09746"/>
<evidence type="ECO:0000256" key="1">
    <source>
        <dbReference type="SAM" id="Phobius"/>
    </source>
</evidence>